<evidence type="ECO:0000313" key="2">
    <source>
        <dbReference type="EMBL" id="SKB57582.1"/>
    </source>
</evidence>
<keyword evidence="2" id="KW-0238">DNA-binding</keyword>
<dbReference type="Pfam" id="PF04397">
    <property type="entry name" value="LytTR"/>
    <property type="match status" value="1"/>
</dbReference>
<feature type="domain" description="HTH LytTR-type" evidence="1">
    <location>
        <begin position="57"/>
        <end position="158"/>
    </location>
</feature>
<dbReference type="SMART" id="SM00850">
    <property type="entry name" value="LytTR"/>
    <property type="match status" value="1"/>
</dbReference>
<dbReference type="InterPro" id="IPR007492">
    <property type="entry name" value="LytTR_DNA-bd_dom"/>
</dbReference>
<dbReference type="AlphaFoldDB" id="A0A1T5CDH8"/>
<evidence type="ECO:0000313" key="3">
    <source>
        <dbReference type="Proteomes" id="UP000190897"/>
    </source>
</evidence>
<organism evidence="2 3">
    <name type="scientific">Dyadobacter psychrophilus</name>
    <dbReference type="NCBI Taxonomy" id="651661"/>
    <lineage>
        <taxon>Bacteria</taxon>
        <taxon>Pseudomonadati</taxon>
        <taxon>Bacteroidota</taxon>
        <taxon>Cytophagia</taxon>
        <taxon>Cytophagales</taxon>
        <taxon>Spirosomataceae</taxon>
        <taxon>Dyadobacter</taxon>
    </lineage>
</organism>
<dbReference type="InterPro" id="IPR046947">
    <property type="entry name" value="LytR-like"/>
</dbReference>
<protein>
    <submittedName>
        <fullName evidence="2">LytTr DNA-binding domain-containing protein</fullName>
    </submittedName>
</protein>
<keyword evidence="3" id="KW-1185">Reference proteome</keyword>
<name>A0A1T5CDH8_9BACT</name>
<dbReference type="GO" id="GO:0003677">
    <property type="term" value="F:DNA binding"/>
    <property type="evidence" value="ECO:0007669"/>
    <property type="project" value="UniProtKB-KW"/>
</dbReference>
<accession>A0A1T5CDH8</accession>
<dbReference type="STRING" id="651661.SAMN05660293_01148"/>
<dbReference type="EMBL" id="FUZA01000001">
    <property type="protein sequence ID" value="SKB57582.1"/>
    <property type="molecule type" value="Genomic_DNA"/>
</dbReference>
<reference evidence="3" key="1">
    <citation type="submission" date="2017-02" db="EMBL/GenBank/DDBJ databases">
        <authorList>
            <person name="Varghese N."/>
            <person name="Submissions S."/>
        </authorList>
    </citation>
    <scope>NUCLEOTIDE SEQUENCE [LARGE SCALE GENOMIC DNA]</scope>
    <source>
        <strain evidence="3">DSM 22270</strain>
    </source>
</reference>
<dbReference type="PROSITE" id="PS50930">
    <property type="entry name" value="HTH_LYTTR"/>
    <property type="match status" value="1"/>
</dbReference>
<proteinExistence type="predicted"/>
<dbReference type="Proteomes" id="UP000190897">
    <property type="component" value="Unassembled WGS sequence"/>
</dbReference>
<dbReference type="Gene3D" id="2.40.50.1020">
    <property type="entry name" value="LytTr DNA-binding domain"/>
    <property type="match status" value="1"/>
</dbReference>
<dbReference type="GO" id="GO:0000156">
    <property type="term" value="F:phosphorelay response regulator activity"/>
    <property type="evidence" value="ECO:0007669"/>
    <property type="project" value="InterPro"/>
</dbReference>
<dbReference type="PANTHER" id="PTHR37299:SF1">
    <property type="entry name" value="STAGE 0 SPORULATION PROTEIN A HOMOLOG"/>
    <property type="match status" value="1"/>
</dbReference>
<sequence>MSYKLVRTFTYFRDVRYMLILIQENKTTLVSVTMKNFSSFTHPNLSGKSINGSASSISVQSMGRTIYLAPEVITFLEGEGNYTFIYTNTGKKYLVSKTLKSLAGQLNPNFMRVHKSYLVNSDYVVARLEDDRMLKLSCGKEVVVSRRKIKEITGMLDHTNLRISA</sequence>
<gene>
    <name evidence="2" type="ORF">SAMN05660293_01148</name>
</gene>
<evidence type="ECO:0000259" key="1">
    <source>
        <dbReference type="PROSITE" id="PS50930"/>
    </source>
</evidence>
<dbReference type="PANTHER" id="PTHR37299">
    <property type="entry name" value="TRANSCRIPTIONAL REGULATOR-RELATED"/>
    <property type="match status" value="1"/>
</dbReference>